<dbReference type="GO" id="GO:0016616">
    <property type="term" value="F:oxidoreductase activity, acting on the CH-OH group of donors, NAD or NADP as acceptor"/>
    <property type="evidence" value="ECO:0007669"/>
    <property type="project" value="TreeGrafter"/>
</dbReference>
<dbReference type="Pfam" id="PF13561">
    <property type="entry name" value="adh_short_C2"/>
    <property type="match status" value="1"/>
</dbReference>
<dbReference type="PRINTS" id="PR00081">
    <property type="entry name" value="GDHRDH"/>
</dbReference>
<accession>A0A419F1P2</accession>
<dbReference type="Proteomes" id="UP000285961">
    <property type="component" value="Unassembled WGS sequence"/>
</dbReference>
<evidence type="ECO:0000256" key="1">
    <source>
        <dbReference type="ARBA" id="ARBA00006484"/>
    </source>
</evidence>
<name>A0A419F1P2_9BACT</name>
<protein>
    <submittedName>
        <fullName evidence="2">3-oxoacyl-ACP reductase FabG</fullName>
    </submittedName>
</protein>
<evidence type="ECO:0000313" key="3">
    <source>
        <dbReference type="Proteomes" id="UP000285961"/>
    </source>
</evidence>
<dbReference type="AlphaFoldDB" id="A0A419F1P2"/>
<dbReference type="CDD" id="cd05233">
    <property type="entry name" value="SDR_c"/>
    <property type="match status" value="1"/>
</dbReference>
<dbReference type="FunFam" id="3.40.50.720:FF:000084">
    <property type="entry name" value="Short-chain dehydrogenase reductase"/>
    <property type="match status" value="1"/>
</dbReference>
<dbReference type="InterPro" id="IPR002347">
    <property type="entry name" value="SDR_fam"/>
</dbReference>
<evidence type="ECO:0000313" key="2">
    <source>
        <dbReference type="EMBL" id="RJP72128.1"/>
    </source>
</evidence>
<organism evidence="2 3">
    <name type="scientific">Candidatus Abyssobacteria bacterium SURF_17</name>
    <dbReference type="NCBI Taxonomy" id="2093361"/>
    <lineage>
        <taxon>Bacteria</taxon>
        <taxon>Pseudomonadati</taxon>
        <taxon>Candidatus Hydrogenedentota</taxon>
        <taxon>Candidatus Abyssobacteria</taxon>
    </lineage>
</organism>
<gene>
    <name evidence="2" type="ORF">C4532_06475</name>
</gene>
<reference evidence="2 3" key="1">
    <citation type="journal article" date="2017" name="ISME J.">
        <title>Energy and carbon metabolisms in a deep terrestrial subsurface fluid microbial community.</title>
        <authorList>
            <person name="Momper L."/>
            <person name="Jungbluth S.P."/>
            <person name="Lee M.D."/>
            <person name="Amend J.P."/>
        </authorList>
    </citation>
    <scope>NUCLEOTIDE SEQUENCE [LARGE SCALE GENOMIC DNA]</scope>
    <source>
        <strain evidence="2">SURF_17</strain>
    </source>
</reference>
<dbReference type="PANTHER" id="PTHR42760">
    <property type="entry name" value="SHORT-CHAIN DEHYDROGENASES/REDUCTASES FAMILY MEMBER"/>
    <property type="match status" value="1"/>
</dbReference>
<sequence length="293" mass="31427">MMYTSGGEKIPEYKMPVTLSRKPGGGQMTHALDLFKLDGKVALVTGASRGLGYFAAESLAEAGANVAICGRGMSSSLEEAVDKLKKTGRDCIAIKCDVADESDVIRMAGMMKEHYGRCDILVNNAGMGIVTPTDMLDSETWTTMMNINLLGPFQCCREIGKMMIEQQSGCIINFSSENGQVGFSVGMAPYATSKIGVIGLTRSLAVEWGKHNIRVNAILPGNMEEGMMETLKDKQSPMYRFWGEAMLKLIPLGNFGTGDDIKGAVVFLASEASRYISGAKIVVDGGFTINSGI</sequence>
<dbReference type="Gene3D" id="3.40.50.720">
    <property type="entry name" value="NAD(P)-binding Rossmann-like Domain"/>
    <property type="match status" value="1"/>
</dbReference>
<comment type="similarity">
    <text evidence="1">Belongs to the short-chain dehydrogenases/reductases (SDR) family.</text>
</comment>
<comment type="caution">
    <text evidence="2">The sequence shown here is derived from an EMBL/GenBank/DDBJ whole genome shotgun (WGS) entry which is preliminary data.</text>
</comment>
<dbReference type="PRINTS" id="PR00080">
    <property type="entry name" value="SDRFAMILY"/>
</dbReference>
<dbReference type="InterPro" id="IPR036291">
    <property type="entry name" value="NAD(P)-bd_dom_sf"/>
</dbReference>
<dbReference type="SUPFAM" id="SSF51735">
    <property type="entry name" value="NAD(P)-binding Rossmann-fold domains"/>
    <property type="match status" value="1"/>
</dbReference>
<proteinExistence type="inferred from homology"/>
<dbReference type="EMBL" id="QZKI01000049">
    <property type="protein sequence ID" value="RJP72128.1"/>
    <property type="molecule type" value="Genomic_DNA"/>
</dbReference>